<evidence type="ECO:0000313" key="2">
    <source>
        <dbReference type="EMBL" id="KAK5972079.1"/>
    </source>
</evidence>
<keyword evidence="3" id="KW-1185">Reference proteome</keyword>
<evidence type="ECO:0000313" key="3">
    <source>
        <dbReference type="Proteomes" id="UP001331761"/>
    </source>
</evidence>
<organism evidence="2 3">
    <name type="scientific">Trichostrongylus colubriformis</name>
    <name type="common">Black scour worm</name>
    <dbReference type="NCBI Taxonomy" id="6319"/>
    <lineage>
        <taxon>Eukaryota</taxon>
        <taxon>Metazoa</taxon>
        <taxon>Ecdysozoa</taxon>
        <taxon>Nematoda</taxon>
        <taxon>Chromadorea</taxon>
        <taxon>Rhabditida</taxon>
        <taxon>Rhabditina</taxon>
        <taxon>Rhabditomorpha</taxon>
        <taxon>Strongyloidea</taxon>
        <taxon>Trichostrongylidae</taxon>
        <taxon>Trichostrongylus</taxon>
    </lineage>
</organism>
<reference evidence="2 3" key="1">
    <citation type="submission" date="2019-10" db="EMBL/GenBank/DDBJ databases">
        <title>Assembly and Annotation for the nematode Trichostrongylus colubriformis.</title>
        <authorList>
            <person name="Martin J."/>
        </authorList>
    </citation>
    <scope>NUCLEOTIDE SEQUENCE [LARGE SCALE GENOMIC DNA]</scope>
    <source>
        <strain evidence="2">G859</strain>
        <tissue evidence="2">Whole worm</tissue>
    </source>
</reference>
<proteinExistence type="predicted"/>
<gene>
    <name evidence="2" type="ORF">GCK32_006735</name>
</gene>
<feature type="compositionally biased region" description="Basic and acidic residues" evidence="1">
    <location>
        <begin position="146"/>
        <end position="155"/>
    </location>
</feature>
<evidence type="ECO:0000256" key="1">
    <source>
        <dbReference type="SAM" id="MobiDB-lite"/>
    </source>
</evidence>
<protein>
    <submittedName>
        <fullName evidence="2">Uncharacterized protein</fullName>
    </submittedName>
</protein>
<dbReference type="Gene3D" id="3.40.30.10">
    <property type="entry name" value="Glutaredoxin"/>
    <property type="match status" value="1"/>
</dbReference>
<accession>A0AAN8J0H4</accession>
<comment type="caution">
    <text evidence="2">The sequence shown here is derived from an EMBL/GenBank/DDBJ whole genome shotgun (WGS) entry which is preliminary data.</text>
</comment>
<dbReference type="AlphaFoldDB" id="A0AAN8J0H4"/>
<dbReference type="EMBL" id="WIXE01017047">
    <property type="protein sequence ID" value="KAK5972079.1"/>
    <property type="molecule type" value="Genomic_DNA"/>
</dbReference>
<name>A0AAN8J0H4_TRICO</name>
<sequence length="155" mass="17695">MTEEPNLITLDSENVIAFLEDYDDERVLLLTKADNPDDAEFEKNFRKAMKTQRTDVIFAVLSSDVDECPLVLEELKLKKENLPALCYMGIGKDLNVCRLSDSSVGYLEHMLRSLLESDESDESDTGETEHEAQVLKTMTDSMVSQRHQEKEEESE</sequence>
<feature type="compositionally biased region" description="Acidic residues" evidence="1">
    <location>
        <begin position="117"/>
        <end position="126"/>
    </location>
</feature>
<feature type="compositionally biased region" description="Polar residues" evidence="1">
    <location>
        <begin position="136"/>
        <end position="145"/>
    </location>
</feature>
<dbReference type="Proteomes" id="UP001331761">
    <property type="component" value="Unassembled WGS sequence"/>
</dbReference>
<feature type="region of interest" description="Disordered" evidence="1">
    <location>
        <begin position="117"/>
        <end position="155"/>
    </location>
</feature>